<evidence type="ECO:0000256" key="3">
    <source>
        <dbReference type="ARBA" id="ARBA00022692"/>
    </source>
</evidence>
<feature type="transmembrane region" description="Helical" evidence="6">
    <location>
        <begin position="12"/>
        <end position="30"/>
    </location>
</feature>
<proteinExistence type="predicted"/>
<dbReference type="InterPro" id="IPR037272">
    <property type="entry name" value="SNS_sf"/>
</dbReference>
<dbReference type="InterPro" id="IPR047218">
    <property type="entry name" value="YocR/YhdH-like"/>
</dbReference>
<keyword evidence="4 6" id="KW-1133">Transmembrane helix</keyword>
<dbReference type="NCBIfam" id="NF037979">
    <property type="entry name" value="Na_transp"/>
    <property type="match status" value="1"/>
</dbReference>
<name>A0A381Y6R9_9ZZZZ</name>
<dbReference type="PANTHER" id="PTHR42948">
    <property type="entry name" value="TRANSPORTER"/>
    <property type="match status" value="1"/>
</dbReference>
<keyword evidence="2" id="KW-0813">Transport</keyword>
<feature type="non-terminal residue" evidence="7">
    <location>
        <position position="362"/>
    </location>
</feature>
<evidence type="ECO:0000256" key="6">
    <source>
        <dbReference type="SAM" id="Phobius"/>
    </source>
</evidence>
<feature type="transmembrane region" description="Helical" evidence="6">
    <location>
        <begin position="87"/>
        <end position="118"/>
    </location>
</feature>
<gene>
    <name evidence="7" type="ORF">METZ01_LOCUS125176</name>
</gene>
<organism evidence="7">
    <name type="scientific">marine metagenome</name>
    <dbReference type="NCBI Taxonomy" id="408172"/>
    <lineage>
        <taxon>unclassified sequences</taxon>
        <taxon>metagenomes</taxon>
        <taxon>ecological metagenomes</taxon>
    </lineage>
</organism>
<dbReference type="PRINTS" id="PR00176">
    <property type="entry name" value="NANEUSMPORT"/>
</dbReference>
<feature type="transmembrane region" description="Helical" evidence="6">
    <location>
        <begin position="174"/>
        <end position="191"/>
    </location>
</feature>
<accession>A0A381Y6R9</accession>
<reference evidence="7" key="1">
    <citation type="submission" date="2018-05" db="EMBL/GenBank/DDBJ databases">
        <authorList>
            <person name="Lanie J.A."/>
            <person name="Ng W.-L."/>
            <person name="Kazmierczak K.M."/>
            <person name="Andrzejewski T.M."/>
            <person name="Davidsen T.M."/>
            <person name="Wayne K.J."/>
            <person name="Tettelin H."/>
            <person name="Glass J.I."/>
            <person name="Rusch D."/>
            <person name="Podicherti R."/>
            <person name="Tsui H.-C.T."/>
            <person name="Winkler M.E."/>
        </authorList>
    </citation>
    <scope>NUCLEOTIDE SEQUENCE</scope>
</reference>
<comment type="subcellular location">
    <subcellularLocation>
        <location evidence="1">Membrane</location>
        <topology evidence="1">Multi-pass membrane protein</topology>
    </subcellularLocation>
</comment>
<dbReference type="EMBL" id="UINC01017444">
    <property type="protein sequence ID" value="SVA72322.1"/>
    <property type="molecule type" value="Genomic_DNA"/>
</dbReference>
<feature type="transmembrane region" description="Helical" evidence="6">
    <location>
        <begin position="251"/>
        <end position="271"/>
    </location>
</feature>
<feature type="transmembrane region" description="Helical" evidence="6">
    <location>
        <begin position="42"/>
        <end position="66"/>
    </location>
</feature>
<protein>
    <recommendedName>
        <fullName evidence="8">Sodium-dependent transporter</fullName>
    </recommendedName>
</protein>
<feature type="transmembrane region" description="Helical" evidence="6">
    <location>
        <begin position="306"/>
        <end position="332"/>
    </location>
</feature>
<dbReference type="AlphaFoldDB" id="A0A381Y6R9"/>
<dbReference type="PROSITE" id="PS50267">
    <property type="entry name" value="NA_NEUROTRAN_SYMP_3"/>
    <property type="match status" value="1"/>
</dbReference>
<evidence type="ECO:0000256" key="1">
    <source>
        <dbReference type="ARBA" id="ARBA00004141"/>
    </source>
</evidence>
<evidence type="ECO:0000256" key="4">
    <source>
        <dbReference type="ARBA" id="ARBA00022989"/>
    </source>
</evidence>
<dbReference type="CDD" id="cd10336">
    <property type="entry name" value="SLC6sbd_Tyt1-Like"/>
    <property type="match status" value="1"/>
</dbReference>
<dbReference type="GO" id="GO:0016020">
    <property type="term" value="C:membrane"/>
    <property type="evidence" value="ECO:0007669"/>
    <property type="project" value="UniProtKB-SubCell"/>
</dbReference>
<feature type="transmembrane region" description="Helical" evidence="6">
    <location>
        <begin position="138"/>
        <end position="162"/>
    </location>
</feature>
<evidence type="ECO:0008006" key="8">
    <source>
        <dbReference type="Google" id="ProtNLM"/>
    </source>
</evidence>
<keyword evidence="5 6" id="KW-0472">Membrane</keyword>
<evidence type="ECO:0000256" key="2">
    <source>
        <dbReference type="ARBA" id="ARBA00022448"/>
    </source>
</evidence>
<dbReference type="Pfam" id="PF00209">
    <property type="entry name" value="SNF"/>
    <property type="match status" value="2"/>
</dbReference>
<evidence type="ECO:0000256" key="5">
    <source>
        <dbReference type="ARBA" id="ARBA00023136"/>
    </source>
</evidence>
<keyword evidence="3 6" id="KW-0812">Transmembrane</keyword>
<dbReference type="PANTHER" id="PTHR42948:SF1">
    <property type="entry name" value="TRANSPORTER"/>
    <property type="match status" value="1"/>
</dbReference>
<dbReference type="SUPFAM" id="SSF161070">
    <property type="entry name" value="SNF-like"/>
    <property type="match status" value="1"/>
</dbReference>
<dbReference type="InterPro" id="IPR000175">
    <property type="entry name" value="Na/ntran_symport"/>
</dbReference>
<feature type="transmembrane region" description="Helical" evidence="6">
    <location>
        <begin position="211"/>
        <end position="239"/>
    </location>
</feature>
<evidence type="ECO:0000313" key="7">
    <source>
        <dbReference type="EMBL" id="SVA72322.1"/>
    </source>
</evidence>
<sequence length="362" mass="37771">MSMSDRGTWGSRVGFVLAGAGSAVGLGNIWGFPTRVGENGGAAFVLVYLVCVIFICLPIMIAELAIGRRTQSDPVGAYAKLRPGTRWWMAGGLGVAAGFGVLSFYSVIAGWALAYIWFSASGAVSGDAVESATFFTDFTSHAPSSLFFTFVMLAATAGIILGGIRAGIERVSKLLMPALAILLIVLAWHASTLPGAAEGLAYYLKPDFSKMMSFGALNAALGQAFFSLSLGLGTMLVYGSYLTKREGIAKSAIMVVALDTGLALLAGFMIFPSGFSIPGFDPTSTGPGLIFMVLPRLFATLPGGQFFGAAFFILLTLAALTSAISLLEVPVAHFIDSHGWSRKRAVLIVTTATFALAVPSAL</sequence>